<sequence>MVLHSSASPPVIHYDIQQLSREKEVDFGAKMGSRSGGPSGGLPSHSHGSYASSSSMRRRRKNDEETCFCSLKTLIKKSGTPQNPDRLFHTCPRYRENEYVAVAEGPRGVPETNGELEIDYEDWKVKLAWRIGSLEAEIALSFFLGLLNSGVGTKVMKLASYLVIATLDPLIVPAEIGIVAVVAAAQNLDWGSDKVELAIVWVSDRNGSAPPAAPTAPVATKVPPNGDATSMTELPSIHGGSSRISCFSLFKLSFLSQQWRQGLGMAVVEAQRRRRQGAATPSGSSFLHATQTVTI</sequence>
<reference evidence="2 3" key="1">
    <citation type="submission" date="2019-01" db="EMBL/GenBank/DDBJ databases">
        <title>Sequencing of cultivated peanut Arachis hypogaea provides insights into genome evolution and oil improvement.</title>
        <authorList>
            <person name="Chen X."/>
        </authorList>
    </citation>
    <scope>NUCLEOTIDE SEQUENCE [LARGE SCALE GENOMIC DNA]</scope>
    <source>
        <strain evidence="3">cv. Fuhuasheng</strain>
        <tissue evidence="2">Leaves</tissue>
    </source>
</reference>
<accession>A0A444Z2P5</accession>
<feature type="compositionally biased region" description="Low complexity" evidence="1">
    <location>
        <begin position="41"/>
        <end position="55"/>
    </location>
</feature>
<name>A0A444Z2P5_ARAHY</name>
<evidence type="ECO:0000313" key="3">
    <source>
        <dbReference type="Proteomes" id="UP000289738"/>
    </source>
</evidence>
<dbReference type="AlphaFoldDB" id="A0A444Z2P5"/>
<evidence type="ECO:0000256" key="1">
    <source>
        <dbReference type="SAM" id="MobiDB-lite"/>
    </source>
</evidence>
<dbReference type="Proteomes" id="UP000289738">
    <property type="component" value="Chromosome B05"/>
</dbReference>
<gene>
    <name evidence="2" type="ORF">Ahy_B05g076166</name>
</gene>
<protein>
    <recommendedName>
        <fullName evidence="4">Zinc finger GRF-type domain-containing protein</fullName>
    </recommendedName>
</protein>
<keyword evidence="3" id="KW-1185">Reference proteome</keyword>
<proteinExistence type="predicted"/>
<feature type="compositionally biased region" description="Polar residues" evidence="1">
    <location>
        <begin position="279"/>
        <end position="295"/>
    </location>
</feature>
<dbReference type="EMBL" id="SDMP01000015">
    <property type="protein sequence ID" value="RYR08467.1"/>
    <property type="molecule type" value="Genomic_DNA"/>
</dbReference>
<feature type="region of interest" description="Disordered" evidence="1">
    <location>
        <begin position="29"/>
        <end position="58"/>
    </location>
</feature>
<evidence type="ECO:0008006" key="4">
    <source>
        <dbReference type="Google" id="ProtNLM"/>
    </source>
</evidence>
<comment type="caution">
    <text evidence="2">The sequence shown here is derived from an EMBL/GenBank/DDBJ whole genome shotgun (WGS) entry which is preliminary data.</text>
</comment>
<feature type="region of interest" description="Disordered" evidence="1">
    <location>
        <begin position="274"/>
        <end position="295"/>
    </location>
</feature>
<organism evidence="2 3">
    <name type="scientific">Arachis hypogaea</name>
    <name type="common">Peanut</name>
    <dbReference type="NCBI Taxonomy" id="3818"/>
    <lineage>
        <taxon>Eukaryota</taxon>
        <taxon>Viridiplantae</taxon>
        <taxon>Streptophyta</taxon>
        <taxon>Embryophyta</taxon>
        <taxon>Tracheophyta</taxon>
        <taxon>Spermatophyta</taxon>
        <taxon>Magnoliopsida</taxon>
        <taxon>eudicotyledons</taxon>
        <taxon>Gunneridae</taxon>
        <taxon>Pentapetalae</taxon>
        <taxon>rosids</taxon>
        <taxon>fabids</taxon>
        <taxon>Fabales</taxon>
        <taxon>Fabaceae</taxon>
        <taxon>Papilionoideae</taxon>
        <taxon>50 kb inversion clade</taxon>
        <taxon>dalbergioids sensu lato</taxon>
        <taxon>Dalbergieae</taxon>
        <taxon>Pterocarpus clade</taxon>
        <taxon>Arachis</taxon>
    </lineage>
</organism>
<evidence type="ECO:0000313" key="2">
    <source>
        <dbReference type="EMBL" id="RYR08467.1"/>
    </source>
</evidence>